<feature type="transmembrane region" description="Helical" evidence="1">
    <location>
        <begin position="21"/>
        <end position="42"/>
    </location>
</feature>
<accession>A0A6L9S567</accession>
<organism evidence="2 3">
    <name type="scientific">Phytoactinopolyspora halotolerans</name>
    <dbReference type="NCBI Taxonomy" id="1981512"/>
    <lineage>
        <taxon>Bacteria</taxon>
        <taxon>Bacillati</taxon>
        <taxon>Actinomycetota</taxon>
        <taxon>Actinomycetes</taxon>
        <taxon>Jiangellales</taxon>
        <taxon>Jiangellaceae</taxon>
        <taxon>Phytoactinopolyspora</taxon>
    </lineage>
</organism>
<reference evidence="2 3" key="1">
    <citation type="submission" date="2020-02" db="EMBL/GenBank/DDBJ databases">
        <authorList>
            <person name="Li X.-J."/>
            <person name="Han X.-M."/>
        </authorList>
    </citation>
    <scope>NUCLEOTIDE SEQUENCE [LARGE SCALE GENOMIC DNA]</scope>
    <source>
        <strain evidence="2 3">CCTCC AB 2017055</strain>
    </source>
</reference>
<dbReference type="AlphaFoldDB" id="A0A6L9S567"/>
<keyword evidence="1" id="KW-0812">Transmembrane</keyword>
<name>A0A6L9S567_9ACTN</name>
<dbReference type="EMBL" id="JAAGOA010000006">
    <property type="protein sequence ID" value="NEE00605.1"/>
    <property type="molecule type" value="Genomic_DNA"/>
</dbReference>
<evidence type="ECO:0000313" key="3">
    <source>
        <dbReference type="Proteomes" id="UP000475214"/>
    </source>
</evidence>
<proteinExistence type="predicted"/>
<evidence type="ECO:0000256" key="1">
    <source>
        <dbReference type="SAM" id="Phobius"/>
    </source>
</evidence>
<evidence type="ECO:0000313" key="2">
    <source>
        <dbReference type="EMBL" id="NEE00605.1"/>
    </source>
</evidence>
<protein>
    <submittedName>
        <fullName evidence="2">Uncharacterized protein</fullName>
    </submittedName>
</protein>
<gene>
    <name evidence="2" type="ORF">G1H10_10540</name>
</gene>
<dbReference type="RefSeq" id="WP_163736615.1">
    <property type="nucleotide sequence ID" value="NZ_JAAGOA010000006.1"/>
</dbReference>
<feature type="transmembrane region" description="Helical" evidence="1">
    <location>
        <begin position="220"/>
        <end position="238"/>
    </location>
</feature>
<keyword evidence="1" id="KW-1133">Transmembrane helix</keyword>
<feature type="transmembrane region" description="Helical" evidence="1">
    <location>
        <begin position="258"/>
        <end position="276"/>
    </location>
</feature>
<sequence length="354" mass="38854">MSLRAKLQFGQDVHAVIRIELFIVSAVSAVLITRGYLILMGYPQIGSGGLHIAHMLWGGLLMLVSHVLLLGFLGPRVKGVSAVVGGVGFGLFIDEVGKFVTSDNDYFFQPSFAIMYVVFVALVLVMHRMSERSPRDAATLLANAATLGASGQLHGLDDVDRADALQMIALARGRGADDRAARAVQEMVEACSVDQHGGRWYASIRTFVLRAARGVVRSRSAYVAVVAILVFQMVDPVGDVVRIVFDLGYEEMTTASTVRLGWLLLTVPVIVTGFVTWWRRSEEHGLQVLRYVVLLNIMVGQVFNFADRELDALPGVLVNLGSLAVVNYRLRMLEEPSEVPAPARLRRRSMEDTE</sequence>
<feature type="transmembrane region" description="Helical" evidence="1">
    <location>
        <begin position="80"/>
        <end position="100"/>
    </location>
</feature>
<keyword evidence="1" id="KW-0472">Membrane</keyword>
<feature type="transmembrane region" description="Helical" evidence="1">
    <location>
        <begin position="54"/>
        <end position="73"/>
    </location>
</feature>
<dbReference type="Proteomes" id="UP000475214">
    <property type="component" value="Unassembled WGS sequence"/>
</dbReference>
<comment type="caution">
    <text evidence="2">The sequence shown here is derived from an EMBL/GenBank/DDBJ whole genome shotgun (WGS) entry which is preliminary data.</text>
</comment>
<keyword evidence="3" id="KW-1185">Reference proteome</keyword>
<feature type="transmembrane region" description="Helical" evidence="1">
    <location>
        <begin position="106"/>
        <end position="125"/>
    </location>
</feature>